<sequence length="61" mass="6488">MQASVGDRVTIHGRTVGAGNRSGEVIEVRGTPEAQLLVVRFDDGHQALMSRGSDCEITHVA</sequence>
<dbReference type="RefSeq" id="WP_262874955.1">
    <property type="nucleotide sequence ID" value="NZ_BAABKW010000001.1"/>
</dbReference>
<evidence type="ECO:0000313" key="3">
    <source>
        <dbReference type="Proteomes" id="UP001596507"/>
    </source>
</evidence>
<feature type="domain" description="DUF1918" evidence="1">
    <location>
        <begin position="1"/>
        <end position="57"/>
    </location>
</feature>
<proteinExistence type="predicted"/>
<dbReference type="Pfam" id="PF08940">
    <property type="entry name" value="DUF1918"/>
    <property type="match status" value="1"/>
</dbReference>
<accession>A0ABW2HF12</accession>
<dbReference type="Gene3D" id="2.30.30.440">
    <property type="entry name" value="Domain of unknown function DUF1918"/>
    <property type="match status" value="1"/>
</dbReference>
<evidence type="ECO:0000313" key="2">
    <source>
        <dbReference type="EMBL" id="MFC7269715.1"/>
    </source>
</evidence>
<organism evidence="2 3">
    <name type="scientific">Microbacterium fluvii</name>
    <dbReference type="NCBI Taxonomy" id="415215"/>
    <lineage>
        <taxon>Bacteria</taxon>
        <taxon>Bacillati</taxon>
        <taxon>Actinomycetota</taxon>
        <taxon>Actinomycetes</taxon>
        <taxon>Micrococcales</taxon>
        <taxon>Microbacteriaceae</taxon>
        <taxon>Microbacterium</taxon>
    </lineage>
</organism>
<dbReference type="SUPFAM" id="SSF50118">
    <property type="entry name" value="Cell growth inhibitor/plasmid maintenance toxic component"/>
    <property type="match status" value="1"/>
</dbReference>
<dbReference type="Proteomes" id="UP001596507">
    <property type="component" value="Unassembled WGS sequence"/>
</dbReference>
<evidence type="ECO:0000259" key="1">
    <source>
        <dbReference type="Pfam" id="PF08940"/>
    </source>
</evidence>
<dbReference type="EMBL" id="JBHTBE010000003">
    <property type="protein sequence ID" value="MFC7269715.1"/>
    <property type="molecule type" value="Genomic_DNA"/>
</dbReference>
<gene>
    <name evidence="2" type="ORF">ACFQRL_12145</name>
</gene>
<keyword evidence="3" id="KW-1185">Reference proteome</keyword>
<dbReference type="InterPro" id="IPR015035">
    <property type="entry name" value="DUF1918"/>
</dbReference>
<comment type="caution">
    <text evidence="2">The sequence shown here is derived from an EMBL/GenBank/DDBJ whole genome shotgun (WGS) entry which is preliminary data.</text>
</comment>
<protein>
    <submittedName>
        <fullName evidence="2">DUF1918 domain-containing protein</fullName>
    </submittedName>
</protein>
<reference evidence="3" key="1">
    <citation type="journal article" date="2019" name="Int. J. Syst. Evol. Microbiol.">
        <title>The Global Catalogue of Microorganisms (GCM) 10K type strain sequencing project: providing services to taxonomists for standard genome sequencing and annotation.</title>
        <authorList>
            <consortium name="The Broad Institute Genomics Platform"/>
            <consortium name="The Broad Institute Genome Sequencing Center for Infectious Disease"/>
            <person name="Wu L."/>
            <person name="Ma J."/>
        </authorList>
    </citation>
    <scope>NUCLEOTIDE SEQUENCE [LARGE SCALE GENOMIC DNA]</scope>
    <source>
        <strain evidence="3">CGMCC 1.15772</strain>
    </source>
</reference>
<name>A0ABW2HF12_9MICO</name>